<keyword evidence="7" id="KW-0325">Glycoprotein</keyword>
<dbReference type="InterPro" id="IPR052192">
    <property type="entry name" value="Insect_Ionotropic_Sensory_Rcpt"/>
</dbReference>
<accession>A0ABP1QHJ6</accession>
<evidence type="ECO:0000256" key="8">
    <source>
        <dbReference type="SAM" id="Phobius"/>
    </source>
</evidence>
<evidence type="ECO:0000256" key="1">
    <source>
        <dbReference type="ARBA" id="ARBA00004651"/>
    </source>
</evidence>
<reference evidence="10 11" key="1">
    <citation type="submission" date="2024-08" db="EMBL/GenBank/DDBJ databases">
        <authorList>
            <person name="Cucini C."/>
            <person name="Frati F."/>
        </authorList>
    </citation>
    <scope>NUCLEOTIDE SEQUENCE [LARGE SCALE GENOMIC DNA]</scope>
</reference>
<keyword evidence="3 8" id="KW-0812">Transmembrane</keyword>
<dbReference type="PANTHER" id="PTHR42643">
    <property type="entry name" value="IONOTROPIC RECEPTOR 20A-RELATED"/>
    <property type="match status" value="1"/>
</dbReference>
<evidence type="ECO:0000313" key="10">
    <source>
        <dbReference type="EMBL" id="CAL8103275.1"/>
    </source>
</evidence>
<keyword evidence="6" id="KW-0675">Receptor</keyword>
<evidence type="ECO:0000256" key="2">
    <source>
        <dbReference type="ARBA" id="ARBA00022475"/>
    </source>
</evidence>
<evidence type="ECO:0000256" key="5">
    <source>
        <dbReference type="ARBA" id="ARBA00023136"/>
    </source>
</evidence>
<keyword evidence="5 8" id="KW-0472">Membrane</keyword>
<comment type="caution">
    <text evidence="10">The sequence shown here is derived from an EMBL/GenBank/DDBJ whole genome shotgun (WGS) entry which is preliminary data.</text>
</comment>
<name>A0ABP1QHJ6_9HEXA</name>
<sequence>MKNLPISVLTLQLLHFIYSTCSTSSIGFFGLLSSSEDEGASTNFWTRNANLLTGKTLKVVFKLVDPGSEDIAGGTLELENGTTLYLDGGGVPVIWDLRDALNLTLEMYFADNWNPAWNFVANGTVDLGSPLRTVQLNLVNSGAMNTVAMLHPVLSMTSNVYFRQPPLGTRTSILSGPLSNDTLSLFFSCWLLCLFACLTIHHFSLTSEEEFSYSDLILWAVAIIHGRDYPIDHRNNNKIALRIAMLSSMCLSVMALAIYTAKIVSYFSVKSDAIKSPEDLLAYGYTLSSFSEVHVNRVFKNKKDQAKLLETTKANFMGGYVSVARLVDPKNPDPRYGFLTHPDGFYIYGRYHSNYSHELCGVSDFAASIKSARAMYIQKGSEFRELINWQILQLVERGLNHRHQISLQRKYKFSCIHQKQQFEELSLQHTFLTFLILIFGACLSLFIEIVFLVSRIFQSIQRQNQWHKLERSESTLEYEVVADG</sequence>
<dbReference type="Gene3D" id="1.10.287.70">
    <property type="match status" value="1"/>
</dbReference>
<feature type="transmembrane region" description="Helical" evidence="8">
    <location>
        <begin position="239"/>
        <end position="261"/>
    </location>
</feature>
<proteinExistence type="predicted"/>
<evidence type="ECO:0000256" key="6">
    <source>
        <dbReference type="ARBA" id="ARBA00023170"/>
    </source>
</evidence>
<protein>
    <submittedName>
        <fullName evidence="10">Uncharacterized protein</fullName>
    </submittedName>
</protein>
<dbReference type="Proteomes" id="UP001642540">
    <property type="component" value="Unassembled WGS sequence"/>
</dbReference>
<feature type="chain" id="PRO_5045593467" evidence="9">
    <location>
        <begin position="20"/>
        <end position="484"/>
    </location>
</feature>
<comment type="subcellular location">
    <subcellularLocation>
        <location evidence="1">Cell membrane</location>
        <topology evidence="1">Multi-pass membrane protein</topology>
    </subcellularLocation>
</comment>
<feature type="transmembrane region" description="Helical" evidence="8">
    <location>
        <begin position="431"/>
        <end position="453"/>
    </location>
</feature>
<keyword evidence="11" id="KW-1185">Reference proteome</keyword>
<evidence type="ECO:0000256" key="9">
    <source>
        <dbReference type="SAM" id="SignalP"/>
    </source>
</evidence>
<evidence type="ECO:0000313" key="11">
    <source>
        <dbReference type="Proteomes" id="UP001642540"/>
    </source>
</evidence>
<keyword evidence="9" id="KW-0732">Signal</keyword>
<dbReference type="PANTHER" id="PTHR42643:SF24">
    <property type="entry name" value="IONOTROPIC RECEPTOR 60A"/>
    <property type="match status" value="1"/>
</dbReference>
<keyword evidence="2" id="KW-1003">Cell membrane</keyword>
<evidence type="ECO:0000256" key="7">
    <source>
        <dbReference type="ARBA" id="ARBA00023180"/>
    </source>
</evidence>
<evidence type="ECO:0000256" key="4">
    <source>
        <dbReference type="ARBA" id="ARBA00022989"/>
    </source>
</evidence>
<dbReference type="EMBL" id="CAXLJM020000034">
    <property type="protein sequence ID" value="CAL8103275.1"/>
    <property type="molecule type" value="Genomic_DNA"/>
</dbReference>
<feature type="transmembrane region" description="Helical" evidence="8">
    <location>
        <begin position="183"/>
        <end position="205"/>
    </location>
</feature>
<feature type="signal peptide" evidence="9">
    <location>
        <begin position="1"/>
        <end position="19"/>
    </location>
</feature>
<gene>
    <name evidence="10" type="ORF">ODALV1_LOCUS11401</name>
</gene>
<evidence type="ECO:0000256" key="3">
    <source>
        <dbReference type="ARBA" id="ARBA00022692"/>
    </source>
</evidence>
<organism evidence="10 11">
    <name type="scientific">Orchesella dallaii</name>
    <dbReference type="NCBI Taxonomy" id="48710"/>
    <lineage>
        <taxon>Eukaryota</taxon>
        <taxon>Metazoa</taxon>
        <taxon>Ecdysozoa</taxon>
        <taxon>Arthropoda</taxon>
        <taxon>Hexapoda</taxon>
        <taxon>Collembola</taxon>
        <taxon>Entomobryomorpha</taxon>
        <taxon>Entomobryoidea</taxon>
        <taxon>Orchesellidae</taxon>
        <taxon>Orchesellinae</taxon>
        <taxon>Orchesella</taxon>
    </lineage>
</organism>
<dbReference type="SUPFAM" id="SSF53850">
    <property type="entry name" value="Periplasmic binding protein-like II"/>
    <property type="match status" value="1"/>
</dbReference>
<keyword evidence="4 8" id="KW-1133">Transmembrane helix</keyword>